<protein>
    <submittedName>
        <fullName evidence="1">Uncharacterized protein</fullName>
    </submittedName>
</protein>
<proteinExistence type="predicted"/>
<evidence type="ECO:0000313" key="1">
    <source>
        <dbReference type="EMBL" id="MDJ1132020.1"/>
    </source>
</evidence>
<keyword evidence="2" id="KW-1185">Reference proteome</keyword>
<accession>A0ABT6ZSI2</accession>
<comment type="caution">
    <text evidence="1">The sequence shown here is derived from an EMBL/GenBank/DDBJ whole genome shotgun (WGS) entry which is preliminary data.</text>
</comment>
<evidence type="ECO:0000313" key="2">
    <source>
        <dbReference type="Proteomes" id="UP001214441"/>
    </source>
</evidence>
<organism evidence="1 2">
    <name type="scientific">Streptomyces iconiensis</name>
    <dbReference type="NCBI Taxonomy" id="1384038"/>
    <lineage>
        <taxon>Bacteria</taxon>
        <taxon>Bacillati</taxon>
        <taxon>Actinomycetota</taxon>
        <taxon>Actinomycetes</taxon>
        <taxon>Kitasatosporales</taxon>
        <taxon>Streptomycetaceae</taxon>
        <taxon>Streptomyces</taxon>
    </lineage>
</organism>
<dbReference type="Proteomes" id="UP001214441">
    <property type="component" value="Unassembled WGS sequence"/>
</dbReference>
<sequence>MPADTSTVDISHLRLLVHQRPVASASEEIVRSHGDDLDDLREALREHFAPLGGYCEVGSDLHSVTIGSAETRLRPRLDGDSWHADLFHAGWLNSPYSGVPAEYRQQVADYVDRAHELDEGCLQESDLREAAGRGGAPAVERLVRDHRDVLDQHYAVLDDLIDELVAPEGQWLFPRARELVYSEVQTHHMRREWLGSAALGYLCGGSAGHRPDTIFGGVRYDFRRGSVDLARPVPDEPEEEAVKA</sequence>
<dbReference type="EMBL" id="JANCPR020000007">
    <property type="protein sequence ID" value="MDJ1132020.1"/>
    <property type="molecule type" value="Genomic_DNA"/>
</dbReference>
<dbReference type="RefSeq" id="WP_280842731.1">
    <property type="nucleotide sequence ID" value="NZ_JANCPR020000007.1"/>
</dbReference>
<name>A0ABT6ZSI2_9ACTN</name>
<gene>
    <name evidence="1" type="ORF">NMN56_008650</name>
</gene>
<reference evidence="1 2" key="1">
    <citation type="submission" date="2023-05" db="EMBL/GenBank/DDBJ databases">
        <title>Streptantibioticus silvisoli sp. nov., acidotolerant actinomycetes 1 from pine litter.</title>
        <authorList>
            <person name="Swiecimska M."/>
            <person name="Golinska P."/>
            <person name="Sangal V."/>
            <person name="Wachnowicz B."/>
            <person name="Goodfellow M."/>
        </authorList>
    </citation>
    <scope>NUCLEOTIDE SEQUENCE [LARGE SCALE GENOMIC DNA]</scope>
    <source>
        <strain evidence="1 2">DSM 42109</strain>
    </source>
</reference>